<name>A0ABS8RRH3_DATST</name>
<organism evidence="2 3">
    <name type="scientific">Datura stramonium</name>
    <name type="common">Jimsonweed</name>
    <name type="synonym">Common thornapple</name>
    <dbReference type="NCBI Taxonomy" id="4076"/>
    <lineage>
        <taxon>Eukaryota</taxon>
        <taxon>Viridiplantae</taxon>
        <taxon>Streptophyta</taxon>
        <taxon>Embryophyta</taxon>
        <taxon>Tracheophyta</taxon>
        <taxon>Spermatophyta</taxon>
        <taxon>Magnoliopsida</taxon>
        <taxon>eudicotyledons</taxon>
        <taxon>Gunneridae</taxon>
        <taxon>Pentapetalae</taxon>
        <taxon>asterids</taxon>
        <taxon>lamiids</taxon>
        <taxon>Solanales</taxon>
        <taxon>Solanaceae</taxon>
        <taxon>Solanoideae</taxon>
        <taxon>Datureae</taxon>
        <taxon>Datura</taxon>
    </lineage>
</organism>
<keyword evidence="3" id="KW-1185">Reference proteome</keyword>
<accession>A0ABS8RRH3</accession>
<evidence type="ECO:0000313" key="2">
    <source>
        <dbReference type="EMBL" id="MCD7449386.1"/>
    </source>
</evidence>
<sequence>MTNEVEKGKNVPTDIHPNDLNDLIYVMNQNIKQVPEEQKKRDDSEGSTSNVSRPIVRPVVHGGTSSHKPTCSDPVSMVPLLTSSMVPGGNNFEGPGSPLSVSDMDPMLPPVFPPMTPQMDSSMSISSIDASMPMNNNQNYSIGFPQGPALSDWIDWNNDHFLMKGQSLCERGMLCTPDFPRRDNVNLFSHDIVNLLGQQIGSVPLALNL</sequence>
<feature type="region of interest" description="Disordered" evidence="1">
    <location>
        <begin position="34"/>
        <end position="74"/>
    </location>
</feature>
<dbReference type="Proteomes" id="UP000823775">
    <property type="component" value="Unassembled WGS sequence"/>
</dbReference>
<dbReference type="EMBL" id="JACEIK010000093">
    <property type="protein sequence ID" value="MCD7449386.1"/>
    <property type="molecule type" value="Genomic_DNA"/>
</dbReference>
<gene>
    <name evidence="2" type="ORF">HAX54_051817</name>
</gene>
<evidence type="ECO:0000313" key="3">
    <source>
        <dbReference type="Proteomes" id="UP000823775"/>
    </source>
</evidence>
<protein>
    <submittedName>
        <fullName evidence="2">Uncharacterized protein</fullName>
    </submittedName>
</protein>
<reference evidence="2 3" key="1">
    <citation type="journal article" date="2021" name="BMC Genomics">
        <title>Datura genome reveals duplications of psychoactive alkaloid biosynthetic genes and high mutation rate following tissue culture.</title>
        <authorList>
            <person name="Rajewski A."/>
            <person name="Carter-House D."/>
            <person name="Stajich J."/>
            <person name="Litt A."/>
        </authorList>
    </citation>
    <scope>NUCLEOTIDE SEQUENCE [LARGE SCALE GENOMIC DNA]</scope>
    <source>
        <strain evidence="2">AR-01</strain>
    </source>
</reference>
<proteinExistence type="predicted"/>
<evidence type="ECO:0000256" key="1">
    <source>
        <dbReference type="SAM" id="MobiDB-lite"/>
    </source>
</evidence>
<comment type="caution">
    <text evidence="2">The sequence shown here is derived from an EMBL/GenBank/DDBJ whole genome shotgun (WGS) entry which is preliminary data.</text>
</comment>
<feature type="compositionally biased region" description="Basic and acidic residues" evidence="1">
    <location>
        <begin position="34"/>
        <end position="44"/>
    </location>
</feature>